<dbReference type="PANTHER" id="PTHR43582">
    <property type="entry name" value="LINEARMYCIN RESISTANCE ATP-BINDING PROTEIN LNRL"/>
    <property type="match status" value="1"/>
</dbReference>
<keyword evidence="3 7" id="KW-0067">ATP-binding</keyword>
<evidence type="ECO:0000256" key="4">
    <source>
        <dbReference type="ARBA" id="ARBA00049985"/>
    </source>
</evidence>
<evidence type="ECO:0000313" key="7">
    <source>
        <dbReference type="EMBL" id="MCM2387965.1"/>
    </source>
</evidence>
<evidence type="ECO:0000259" key="6">
    <source>
        <dbReference type="PROSITE" id="PS50893"/>
    </source>
</evidence>
<keyword evidence="2" id="KW-0547">Nucleotide-binding</keyword>
<gene>
    <name evidence="7" type="ORF">NBG84_06485</name>
</gene>
<evidence type="ECO:0000256" key="1">
    <source>
        <dbReference type="ARBA" id="ARBA00022448"/>
    </source>
</evidence>
<feature type="region of interest" description="Disordered" evidence="5">
    <location>
        <begin position="314"/>
        <end position="343"/>
    </location>
</feature>
<dbReference type="InterPro" id="IPR003593">
    <property type="entry name" value="AAA+_ATPase"/>
</dbReference>
<name>A0ABT0UIP3_9ACTN</name>
<dbReference type="InterPro" id="IPR025302">
    <property type="entry name" value="DrrA1/2-like_C"/>
</dbReference>
<dbReference type="Pfam" id="PF00005">
    <property type="entry name" value="ABC_tran"/>
    <property type="match status" value="1"/>
</dbReference>
<dbReference type="SUPFAM" id="SSF52540">
    <property type="entry name" value="P-loop containing nucleoside triphosphate hydrolases"/>
    <property type="match status" value="1"/>
</dbReference>
<dbReference type="GO" id="GO:0005524">
    <property type="term" value="F:ATP binding"/>
    <property type="evidence" value="ECO:0007669"/>
    <property type="project" value="UniProtKB-KW"/>
</dbReference>
<dbReference type="NCBIfam" id="TIGR01188">
    <property type="entry name" value="drrA"/>
    <property type="match status" value="1"/>
</dbReference>
<dbReference type="Pfam" id="PF13732">
    <property type="entry name" value="DrrA1-3_C"/>
    <property type="match status" value="1"/>
</dbReference>
<keyword evidence="8" id="KW-1185">Reference proteome</keyword>
<accession>A0ABT0UIP3</accession>
<sequence>MEIEAEGIRKTYLSKAGPVEALAGVDLVVPSGKIFGFLGPNGAGKTTLTRILTTLSRPDAGRARIAGFDVATQAQEVRRRIGYVSQAGGVDSGMSGRANLVLQARLQGMSKSDTVARVGELSDRFGLGELLDRAVKTLSGGQNRRLALAMGLVHRPSVMFLDEPTLGLDPRARVDLWQEISALRADGSTVFLTTHYLEEADALCDELAIIDNGTIVSQGSPAALKREVGSDDVISVTVGAGHARADGARTEIEALAGANRVWWEGDVLRVSIADGGEALPHLLRLLDAAGIEVRSVTLSAPGLDDVFLQKTGRSFSAEGASEQKPKGPDKADEKTDAGQLQGA</sequence>
<keyword evidence="1" id="KW-0813">Transport</keyword>
<dbReference type="InterPro" id="IPR003439">
    <property type="entry name" value="ABC_transporter-like_ATP-bd"/>
</dbReference>
<dbReference type="InterPro" id="IPR005894">
    <property type="entry name" value="DrrA"/>
</dbReference>
<dbReference type="PANTHER" id="PTHR43582:SF5">
    <property type="entry name" value="ABC TRANSPORTER"/>
    <property type="match status" value="1"/>
</dbReference>
<comment type="caution">
    <text evidence="7">The sequence shown here is derived from an EMBL/GenBank/DDBJ whole genome shotgun (WGS) entry which is preliminary data.</text>
</comment>
<reference evidence="7" key="1">
    <citation type="submission" date="2022-06" db="EMBL/GenBank/DDBJ databases">
        <title>Genome public.</title>
        <authorList>
            <person name="Sun Q."/>
        </authorList>
    </citation>
    <scope>NUCLEOTIDE SEQUENCE</scope>
    <source>
        <strain evidence="7">CWNU-1</strain>
    </source>
</reference>
<dbReference type="InterPro" id="IPR027417">
    <property type="entry name" value="P-loop_NTPase"/>
</dbReference>
<protein>
    <submittedName>
        <fullName evidence="7">ATP-binding cassette domain-containing protein</fullName>
    </submittedName>
</protein>
<organism evidence="7 8">
    <name type="scientific">Streptomyces albipurpureus</name>
    <dbReference type="NCBI Taxonomy" id="2897419"/>
    <lineage>
        <taxon>Bacteria</taxon>
        <taxon>Bacillati</taxon>
        <taxon>Actinomycetota</taxon>
        <taxon>Actinomycetes</taxon>
        <taxon>Kitasatosporales</taxon>
        <taxon>Streptomycetaceae</taxon>
        <taxon>Streptomyces</taxon>
    </lineage>
</organism>
<dbReference type="PROSITE" id="PS50893">
    <property type="entry name" value="ABC_TRANSPORTER_2"/>
    <property type="match status" value="1"/>
</dbReference>
<comment type="similarity">
    <text evidence="4">Belongs to the ABC transporter superfamily. Drug exporter-1 (DrugE1) (TC 3.A.1.105) family.</text>
</comment>
<evidence type="ECO:0000313" key="8">
    <source>
        <dbReference type="Proteomes" id="UP001431429"/>
    </source>
</evidence>
<dbReference type="SMART" id="SM00382">
    <property type="entry name" value="AAA"/>
    <property type="match status" value="1"/>
</dbReference>
<feature type="domain" description="ABC transporter" evidence="6">
    <location>
        <begin position="3"/>
        <end position="237"/>
    </location>
</feature>
<dbReference type="Proteomes" id="UP001431429">
    <property type="component" value="Unassembled WGS sequence"/>
</dbReference>
<dbReference type="EMBL" id="JAMQAW010000006">
    <property type="protein sequence ID" value="MCM2387965.1"/>
    <property type="molecule type" value="Genomic_DNA"/>
</dbReference>
<proteinExistence type="inferred from homology"/>
<dbReference type="RefSeq" id="WP_250918310.1">
    <property type="nucleotide sequence ID" value="NZ_JAMQAW010000006.1"/>
</dbReference>
<evidence type="ECO:0000256" key="5">
    <source>
        <dbReference type="SAM" id="MobiDB-lite"/>
    </source>
</evidence>
<feature type="compositionally biased region" description="Basic and acidic residues" evidence="5">
    <location>
        <begin position="321"/>
        <end position="336"/>
    </location>
</feature>
<evidence type="ECO:0000256" key="2">
    <source>
        <dbReference type="ARBA" id="ARBA00022741"/>
    </source>
</evidence>
<evidence type="ECO:0000256" key="3">
    <source>
        <dbReference type="ARBA" id="ARBA00022840"/>
    </source>
</evidence>
<dbReference type="Gene3D" id="3.40.50.300">
    <property type="entry name" value="P-loop containing nucleotide triphosphate hydrolases"/>
    <property type="match status" value="1"/>
</dbReference>